<reference evidence="1" key="2">
    <citation type="submission" date="2025-09" db="UniProtKB">
        <authorList>
            <consortium name="EnsemblPlants"/>
        </authorList>
    </citation>
    <scope>IDENTIFICATION</scope>
</reference>
<evidence type="ECO:0000313" key="2">
    <source>
        <dbReference type="Proteomes" id="UP001732700"/>
    </source>
</evidence>
<name>A0ACD5YI20_AVESA</name>
<accession>A0ACD5YI20</accession>
<dbReference type="EnsemblPlants" id="AVESA.00010b.r2.5DG0976820.1">
    <property type="protein sequence ID" value="AVESA.00010b.r2.5DG0976820.1.CDS.1"/>
    <property type="gene ID" value="AVESA.00010b.r2.5DG0976820"/>
</dbReference>
<protein>
    <submittedName>
        <fullName evidence="1">Uncharacterized protein</fullName>
    </submittedName>
</protein>
<reference evidence="1" key="1">
    <citation type="submission" date="2021-05" db="EMBL/GenBank/DDBJ databases">
        <authorList>
            <person name="Scholz U."/>
            <person name="Mascher M."/>
            <person name="Fiebig A."/>
        </authorList>
    </citation>
    <scope>NUCLEOTIDE SEQUENCE [LARGE SCALE GENOMIC DNA]</scope>
</reference>
<sequence length="196" mass="20695">MMLTAMQHMDSSAYASPSSASPWQKLLPAQLGHLPSYEDLASAPAATATHQTQHRAARRIAKRRPRPSRRLPTTYISADPTEFRRMVHQVTGADELLLLPTPSPQQAEEPLLLPTPAGRASASVAGGTGRVLLLPTLDTSAFLLGGGCRVTPAAARTDALPPPPPPPCDGDSLALDNTSGGSSHCGFPTLESWHLL</sequence>
<keyword evidence="2" id="KW-1185">Reference proteome</keyword>
<organism evidence="1 2">
    <name type="scientific">Avena sativa</name>
    <name type="common">Oat</name>
    <dbReference type="NCBI Taxonomy" id="4498"/>
    <lineage>
        <taxon>Eukaryota</taxon>
        <taxon>Viridiplantae</taxon>
        <taxon>Streptophyta</taxon>
        <taxon>Embryophyta</taxon>
        <taxon>Tracheophyta</taxon>
        <taxon>Spermatophyta</taxon>
        <taxon>Magnoliopsida</taxon>
        <taxon>Liliopsida</taxon>
        <taxon>Poales</taxon>
        <taxon>Poaceae</taxon>
        <taxon>BOP clade</taxon>
        <taxon>Pooideae</taxon>
        <taxon>Poodae</taxon>
        <taxon>Poeae</taxon>
        <taxon>Poeae Chloroplast Group 1 (Aveneae type)</taxon>
        <taxon>Aveninae</taxon>
        <taxon>Avena</taxon>
    </lineage>
</organism>
<dbReference type="Proteomes" id="UP001732700">
    <property type="component" value="Chromosome 5D"/>
</dbReference>
<evidence type="ECO:0000313" key="1">
    <source>
        <dbReference type="EnsemblPlants" id="AVESA.00010b.r2.5DG0976820.1.CDS.1"/>
    </source>
</evidence>
<proteinExistence type="predicted"/>